<evidence type="ECO:0000313" key="1">
    <source>
        <dbReference type="EMBL" id="KAI0038421.1"/>
    </source>
</evidence>
<organism evidence="1 2">
    <name type="scientific">Auriscalpium vulgare</name>
    <dbReference type="NCBI Taxonomy" id="40419"/>
    <lineage>
        <taxon>Eukaryota</taxon>
        <taxon>Fungi</taxon>
        <taxon>Dikarya</taxon>
        <taxon>Basidiomycota</taxon>
        <taxon>Agaricomycotina</taxon>
        <taxon>Agaricomycetes</taxon>
        <taxon>Russulales</taxon>
        <taxon>Auriscalpiaceae</taxon>
        <taxon>Auriscalpium</taxon>
    </lineage>
</organism>
<dbReference type="Proteomes" id="UP000814033">
    <property type="component" value="Unassembled WGS sequence"/>
</dbReference>
<reference evidence="1" key="2">
    <citation type="journal article" date="2022" name="New Phytol.">
        <title>Evolutionary transition to the ectomycorrhizal habit in the genomes of a hyperdiverse lineage of mushroom-forming fungi.</title>
        <authorList>
            <person name="Looney B."/>
            <person name="Miyauchi S."/>
            <person name="Morin E."/>
            <person name="Drula E."/>
            <person name="Courty P.E."/>
            <person name="Kohler A."/>
            <person name="Kuo A."/>
            <person name="LaButti K."/>
            <person name="Pangilinan J."/>
            <person name="Lipzen A."/>
            <person name="Riley R."/>
            <person name="Andreopoulos W."/>
            <person name="He G."/>
            <person name="Johnson J."/>
            <person name="Nolan M."/>
            <person name="Tritt A."/>
            <person name="Barry K.W."/>
            <person name="Grigoriev I.V."/>
            <person name="Nagy L.G."/>
            <person name="Hibbett D."/>
            <person name="Henrissat B."/>
            <person name="Matheny P.B."/>
            <person name="Labbe J."/>
            <person name="Martin F.M."/>
        </authorList>
    </citation>
    <scope>NUCLEOTIDE SEQUENCE</scope>
    <source>
        <strain evidence="1">FP105234-sp</strain>
    </source>
</reference>
<sequence>MPTCCCTNCFPKKTVAIGTLKKHLALDRKRLNDPLNTDAFKAAVRQSMALCSQEIQMFNNAAADGPDHDDQEPLAPGDSDEALADDADDADDEAEEARYANRERSEGE</sequence>
<name>A0ACB8R479_9AGAM</name>
<keyword evidence="2" id="KW-1185">Reference proteome</keyword>
<evidence type="ECO:0000313" key="2">
    <source>
        <dbReference type="Proteomes" id="UP000814033"/>
    </source>
</evidence>
<protein>
    <submittedName>
        <fullName evidence="1">Uncharacterized protein</fullName>
    </submittedName>
</protein>
<proteinExistence type="predicted"/>
<gene>
    <name evidence="1" type="ORF">FA95DRAFT_1613405</name>
</gene>
<reference evidence="1" key="1">
    <citation type="submission" date="2021-02" db="EMBL/GenBank/DDBJ databases">
        <authorList>
            <consortium name="DOE Joint Genome Institute"/>
            <person name="Ahrendt S."/>
            <person name="Looney B.P."/>
            <person name="Miyauchi S."/>
            <person name="Morin E."/>
            <person name="Drula E."/>
            <person name="Courty P.E."/>
            <person name="Chicoki N."/>
            <person name="Fauchery L."/>
            <person name="Kohler A."/>
            <person name="Kuo A."/>
            <person name="Labutti K."/>
            <person name="Pangilinan J."/>
            <person name="Lipzen A."/>
            <person name="Riley R."/>
            <person name="Andreopoulos W."/>
            <person name="He G."/>
            <person name="Johnson J."/>
            <person name="Barry K.W."/>
            <person name="Grigoriev I.V."/>
            <person name="Nagy L."/>
            <person name="Hibbett D."/>
            <person name="Henrissat B."/>
            <person name="Matheny P.B."/>
            <person name="Labbe J."/>
            <person name="Martin F."/>
        </authorList>
    </citation>
    <scope>NUCLEOTIDE SEQUENCE</scope>
    <source>
        <strain evidence="1">FP105234-sp</strain>
    </source>
</reference>
<accession>A0ACB8R479</accession>
<dbReference type="EMBL" id="MU276505">
    <property type="protein sequence ID" value="KAI0038421.1"/>
    <property type="molecule type" value="Genomic_DNA"/>
</dbReference>
<comment type="caution">
    <text evidence="1">The sequence shown here is derived from an EMBL/GenBank/DDBJ whole genome shotgun (WGS) entry which is preliminary data.</text>
</comment>